<keyword evidence="2" id="KW-1185">Reference proteome</keyword>
<sequence length="47" mass="5311">MGCKKLGLHNLSWELHCNTAMSQLLLGPHLRATNTVLTSQQPLLRRE</sequence>
<name>A0A8C9KT69_SERCA</name>
<reference evidence="1" key="1">
    <citation type="submission" date="2025-08" db="UniProtKB">
        <authorList>
            <consortium name="Ensembl"/>
        </authorList>
    </citation>
    <scope>IDENTIFICATION</scope>
</reference>
<organism evidence="1 2">
    <name type="scientific">Serinus canaria</name>
    <name type="common">Island canary</name>
    <name type="synonym">Fringilla canaria</name>
    <dbReference type="NCBI Taxonomy" id="9135"/>
    <lineage>
        <taxon>Eukaryota</taxon>
        <taxon>Metazoa</taxon>
        <taxon>Chordata</taxon>
        <taxon>Craniata</taxon>
        <taxon>Vertebrata</taxon>
        <taxon>Euteleostomi</taxon>
        <taxon>Archelosauria</taxon>
        <taxon>Archosauria</taxon>
        <taxon>Dinosauria</taxon>
        <taxon>Saurischia</taxon>
        <taxon>Theropoda</taxon>
        <taxon>Coelurosauria</taxon>
        <taxon>Aves</taxon>
        <taxon>Neognathae</taxon>
        <taxon>Neoaves</taxon>
        <taxon>Telluraves</taxon>
        <taxon>Australaves</taxon>
        <taxon>Passeriformes</taxon>
        <taxon>Passeroidea</taxon>
        <taxon>Fringillidae</taxon>
        <taxon>Carduelinae</taxon>
        <taxon>Serinus</taxon>
    </lineage>
</organism>
<reference evidence="1" key="2">
    <citation type="submission" date="2025-09" db="UniProtKB">
        <authorList>
            <consortium name="Ensembl"/>
        </authorList>
    </citation>
    <scope>IDENTIFICATION</scope>
</reference>
<evidence type="ECO:0000313" key="2">
    <source>
        <dbReference type="Proteomes" id="UP000694409"/>
    </source>
</evidence>
<dbReference type="Proteomes" id="UP000694409">
    <property type="component" value="Unassembled WGS sequence"/>
</dbReference>
<proteinExistence type="predicted"/>
<accession>A0A8C9KT69</accession>
<dbReference type="AlphaFoldDB" id="A0A8C9KT69"/>
<evidence type="ECO:0000313" key="1">
    <source>
        <dbReference type="Ensembl" id="ENSSCAP00000001711.1"/>
    </source>
</evidence>
<protein>
    <submittedName>
        <fullName evidence="1">Uncharacterized protein</fullName>
    </submittedName>
</protein>
<dbReference type="Ensembl" id="ENSSCAT00000001967.1">
    <property type="protein sequence ID" value="ENSSCAP00000001711.1"/>
    <property type="gene ID" value="ENSSCAG00000001447.1"/>
</dbReference>